<evidence type="ECO:0000256" key="3">
    <source>
        <dbReference type="ARBA" id="ARBA00022475"/>
    </source>
</evidence>
<feature type="transmembrane region" description="Helical" evidence="7">
    <location>
        <begin position="62"/>
        <end position="85"/>
    </location>
</feature>
<dbReference type="PANTHER" id="PTHR23513">
    <property type="entry name" value="INTEGRAL MEMBRANE EFFLUX PROTEIN-RELATED"/>
    <property type="match status" value="1"/>
</dbReference>
<feature type="transmembrane region" description="Helical" evidence="7">
    <location>
        <begin position="189"/>
        <end position="207"/>
    </location>
</feature>
<keyword evidence="4 7" id="KW-0812">Transmembrane</keyword>
<keyword evidence="3" id="KW-1003">Cell membrane</keyword>
<proteinExistence type="predicted"/>
<comment type="subcellular location">
    <subcellularLocation>
        <location evidence="1">Cell membrane</location>
        <topology evidence="1">Multi-pass membrane protein</topology>
    </subcellularLocation>
</comment>
<feature type="transmembrane region" description="Helical" evidence="7">
    <location>
        <begin position="326"/>
        <end position="343"/>
    </location>
</feature>
<dbReference type="CDD" id="cd06173">
    <property type="entry name" value="MFS_MefA_like"/>
    <property type="match status" value="1"/>
</dbReference>
<feature type="transmembrane region" description="Helical" evidence="7">
    <location>
        <begin position="363"/>
        <end position="384"/>
    </location>
</feature>
<feature type="transmembrane region" description="Helical" evidence="7">
    <location>
        <begin position="303"/>
        <end position="320"/>
    </location>
</feature>
<feature type="transmembrane region" description="Helical" evidence="7">
    <location>
        <begin position="159"/>
        <end position="183"/>
    </location>
</feature>
<protein>
    <submittedName>
        <fullName evidence="8">MFS transporter</fullName>
    </submittedName>
</protein>
<keyword evidence="2" id="KW-0813">Transport</keyword>
<dbReference type="SUPFAM" id="SSF103473">
    <property type="entry name" value="MFS general substrate transporter"/>
    <property type="match status" value="1"/>
</dbReference>
<organism evidence="8 9">
    <name type="scientific">Microbacterium keratanolyticum</name>
    <dbReference type="NCBI Taxonomy" id="67574"/>
    <lineage>
        <taxon>Bacteria</taxon>
        <taxon>Bacillati</taxon>
        <taxon>Actinomycetota</taxon>
        <taxon>Actinomycetes</taxon>
        <taxon>Micrococcales</taxon>
        <taxon>Microbacteriaceae</taxon>
        <taxon>Microbacterium</taxon>
    </lineage>
</organism>
<feature type="transmembrane region" description="Helical" evidence="7">
    <location>
        <begin position="123"/>
        <end position="147"/>
    </location>
</feature>
<dbReference type="Proteomes" id="UP001142325">
    <property type="component" value="Unassembled WGS sequence"/>
</dbReference>
<feature type="transmembrane region" description="Helical" evidence="7">
    <location>
        <begin position="97"/>
        <end position="117"/>
    </location>
</feature>
<reference evidence="8" key="2">
    <citation type="submission" date="2023-01" db="EMBL/GenBank/DDBJ databases">
        <authorList>
            <person name="Sun Q."/>
            <person name="Evtushenko L."/>
        </authorList>
    </citation>
    <scope>NUCLEOTIDE SEQUENCE</scope>
    <source>
        <strain evidence="8">VKM Ac-1958</strain>
    </source>
</reference>
<dbReference type="GO" id="GO:0005886">
    <property type="term" value="C:plasma membrane"/>
    <property type="evidence" value="ECO:0007669"/>
    <property type="project" value="UniProtKB-SubCell"/>
</dbReference>
<feature type="transmembrane region" description="Helical" evidence="7">
    <location>
        <begin position="238"/>
        <end position="263"/>
    </location>
</feature>
<evidence type="ECO:0000313" key="8">
    <source>
        <dbReference type="EMBL" id="GLK02117.1"/>
    </source>
</evidence>
<keyword evidence="5 7" id="KW-1133">Transmembrane helix</keyword>
<evidence type="ECO:0000313" key="9">
    <source>
        <dbReference type="Proteomes" id="UP001142325"/>
    </source>
</evidence>
<evidence type="ECO:0000256" key="1">
    <source>
        <dbReference type="ARBA" id="ARBA00004651"/>
    </source>
</evidence>
<evidence type="ECO:0000256" key="5">
    <source>
        <dbReference type="ARBA" id="ARBA00022989"/>
    </source>
</evidence>
<accession>A0A9W6HTF0</accession>
<dbReference type="EMBL" id="BSET01000002">
    <property type="protein sequence ID" value="GLK02117.1"/>
    <property type="molecule type" value="Genomic_DNA"/>
</dbReference>
<dbReference type="Pfam" id="PF05977">
    <property type="entry name" value="MFS_3"/>
    <property type="match status" value="1"/>
</dbReference>
<name>A0A9W6HTF0_9MICO</name>
<sequence length="438" mass="46409">MPHPVTEPLPNLTHRPALRDTFIALGGSNYRRYILSFIGASSGAWLARLTSDWLMIELTGSVALVSLVVAAQLVPVVTLSAWGGLLGDRLNARMTVLATQSLMVVAVALLALATLFGQQTVGLILLSSLLIGLSAAFEGPSRAVLVVEVVGTWRLSNALSLNAAVGQLSGIAGAALTGILILWIDVGGALIVATLFLLAGIAVLLTVRRDSLFGVAKVPARRGQVAEALRYVRRKPEIMACILLIFTLALFGLTGSVLMAWAARERFDLGAAGYSGFQAIAAIGAFVGSLVSARRRRLRLQDNALLLGVSGMIWAVTGFAPAPGVFAIALVAAFITRIMFMIGNESLAQLSTNGAIRGRVVSLYLMAATSGQLVGAMLTGWAVVALGGEITFLITGVVLVVVSFGVWFRCLRDGRRLRPARGRASRVRRSRARRSRDR</sequence>
<dbReference type="Gene3D" id="1.20.1250.20">
    <property type="entry name" value="MFS general substrate transporter like domains"/>
    <property type="match status" value="1"/>
</dbReference>
<evidence type="ECO:0000256" key="4">
    <source>
        <dbReference type="ARBA" id="ARBA00022692"/>
    </source>
</evidence>
<evidence type="ECO:0000256" key="7">
    <source>
        <dbReference type="SAM" id="Phobius"/>
    </source>
</evidence>
<dbReference type="InterPro" id="IPR036259">
    <property type="entry name" value="MFS_trans_sf"/>
</dbReference>
<gene>
    <name evidence="8" type="ORF">GCM10017596_18320</name>
</gene>
<evidence type="ECO:0000256" key="2">
    <source>
        <dbReference type="ARBA" id="ARBA00022448"/>
    </source>
</evidence>
<feature type="transmembrane region" description="Helical" evidence="7">
    <location>
        <begin position="269"/>
        <end position="291"/>
    </location>
</feature>
<keyword evidence="6 7" id="KW-0472">Membrane</keyword>
<dbReference type="InterPro" id="IPR010290">
    <property type="entry name" value="TM_effector"/>
</dbReference>
<evidence type="ECO:0000256" key="6">
    <source>
        <dbReference type="ARBA" id="ARBA00023136"/>
    </source>
</evidence>
<keyword evidence="9" id="KW-1185">Reference proteome</keyword>
<dbReference type="PANTHER" id="PTHR23513:SF11">
    <property type="entry name" value="STAPHYLOFERRIN A TRANSPORTER"/>
    <property type="match status" value="1"/>
</dbReference>
<comment type="caution">
    <text evidence="8">The sequence shown here is derived from an EMBL/GenBank/DDBJ whole genome shotgun (WGS) entry which is preliminary data.</text>
</comment>
<reference evidence="8" key="1">
    <citation type="journal article" date="2014" name="Int. J. Syst. Evol. Microbiol.">
        <title>Complete genome sequence of Corynebacterium casei LMG S-19264T (=DSM 44701T), isolated from a smear-ripened cheese.</title>
        <authorList>
            <consortium name="US DOE Joint Genome Institute (JGI-PGF)"/>
            <person name="Walter F."/>
            <person name="Albersmeier A."/>
            <person name="Kalinowski J."/>
            <person name="Ruckert C."/>
        </authorList>
    </citation>
    <scope>NUCLEOTIDE SEQUENCE</scope>
    <source>
        <strain evidence="8">VKM Ac-1958</strain>
    </source>
</reference>
<feature type="transmembrane region" description="Helical" evidence="7">
    <location>
        <begin position="390"/>
        <end position="411"/>
    </location>
</feature>
<dbReference type="AlphaFoldDB" id="A0A9W6HTF0"/>